<dbReference type="AlphaFoldDB" id="A0A0D1YE25"/>
<keyword evidence="4" id="KW-1185">Reference proteome</keyword>
<feature type="compositionally biased region" description="Basic and acidic residues" evidence="2">
    <location>
        <begin position="530"/>
        <end position="543"/>
    </location>
</feature>
<dbReference type="EMBL" id="KN847497">
    <property type="protein sequence ID" value="KIW13341.1"/>
    <property type="molecule type" value="Genomic_DNA"/>
</dbReference>
<dbReference type="RefSeq" id="XP_016233557.1">
    <property type="nucleotide sequence ID" value="XM_016382854.1"/>
</dbReference>
<feature type="compositionally biased region" description="Basic and acidic residues" evidence="2">
    <location>
        <begin position="550"/>
        <end position="559"/>
    </location>
</feature>
<feature type="compositionally biased region" description="Polar residues" evidence="2">
    <location>
        <begin position="497"/>
        <end position="507"/>
    </location>
</feature>
<feature type="compositionally biased region" description="Low complexity" evidence="2">
    <location>
        <begin position="287"/>
        <end position="305"/>
    </location>
</feature>
<keyword evidence="1" id="KW-0175">Coiled coil</keyword>
<evidence type="ECO:0000256" key="2">
    <source>
        <dbReference type="SAM" id="MobiDB-lite"/>
    </source>
</evidence>
<feature type="region of interest" description="Disordered" evidence="2">
    <location>
        <begin position="364"/>
        <end position="403"/>
    </location>
</feature>
<proteinExistence type="predicted"/>
<dbReference type="Proteomes" id="UP000053328">
    <property type="component" value="Unassembled WGS sequence"/>
</dbReference>
<feature type="compositionally biased region" description="Acidic residues" evidence="2">
    <location>
        <begin position="587"/>
        <end position="597"/>
    </location>
</feature>
<feature type="region of interest" description="Disordered" evidence="2">
    <location>
        <begin position="483"/>
        <end position="597"/>
    </location>
</feature>
<evidence type="ECO:0000256" key="1">
    <source>
        <dbReference type="SAM" id="Coils"/>
    </source>
</evidence>
<protein>
    <submittedName>
        <fullName evidence="3">Uncharacterized protein</fullName>
    </submittedName>
</protein>
<feature type="compositionally biased region" description="Polar residues" evidence="2">
    <location>
        <begin position="310"/>
        <end position="326"/>
    </location>
</feature>
<feature type="compositionally biased region" description="Basic residues" evidence="2">
    <location>
        <begin position="276"/>
        <end position="286"/>
    </location>
</feature>
<reference evidence="3 4" key="1">
    <citation type="submission" date="2015-01" db="EMBL/GenBank/DDBJ databases">
        <title>The Genome Sequence of Exophiala spinifera CBS89968.</title>
        <authorList>
            <consortium name="The Broad Institute Genomics Platform"/>
            <person name="Cuomo C."/>
            <person name="de Hoog S."/>
            <person name="Gorbushina A."/>
            <person name="Stielow B."/>
            <person name="Teixiera M."/>
            <person name="Abouelleil A."/>
            <person name="Chapman S.B."/>
            <person name="Priest M."/>
            <person name="Young S.K."/>
            <person name="Wortman J."/>
            <person name="Nusbaum C."/>
            <person name="Birren B."/>
        </authorList>
    </citation>
    <scope>NUCLEOTIDE SEQUENCE [LARGE SCALE GENOMIC DNA]</scope>
    <source>
        <strain evidence="3 4">CBS 89968</strain>
    </source>
</reference>
<dbReference type="VEuPathDB" id="FungiDB:PV08_08529"/>
<dbReference type="GeneID" id="27335612"/>
<feature type="compositionally biased region" description="Basic and acidic residues" evidence="2">
    <location>
        <begin position="370"/>
        <end position="398"/>
    </location>
</feature>
<gene>
    <name evidence="3" type="ORF">PV08_08529</name>
</gene>
<feature type="coiled-coil region" evidence="1">
    <location>
        <begin position="104"/>
        <end position="131"/>
    </location>
</feature>
<accession>A0A0D1YE25</accession>
<dbReference type="OrthoDB" id="10532264at2759"/>
<name>A0A0D1YE25_9EURO</name>
<feature type="region of interest" description="Disordered" evidence="2">
    <location>
        <begin position="202"/>
        <end position="222"/>
    </location>
</feature>
<evidence type="ECO:0000313" key="3">
    <source>
        <dbReference type="EMBL" id="KIW13341.1"/>
    </source>
</evidence>
<evidence type="ECO:0000313" key="4">
    <source>
        <dbReference type="Proteomes" id="UP000053328"/>
    </source>
</evidence>
<feature type="region of interest" description="Disordered" evidence="2">
    <location>
        <begin position="267"/>
        <end position="330"/>
    </location>
</feature>
<dbReference type="HOGENOM" id="CLU_457106_0_0_1"/>
<sequence>MDYTGFNQHAAQFSQMGNIYNPENPQSFPSSGGNPGFNILPSNGMTPGYNEPPNFVLQPMPTKMAGGYIYSPGFPAADLSANNLGEFQTAYNQNEGFVGQADAMMTLTQHIAMLEQDNANLRAATDRLLREGRTMSQRYAQMRNFFAFEVTDNGVQAVNIQNLHPQRNATILRRCDFLVAHYQGLRASIDINTNRNRAFHSHGLRRSSEVESRQQNVHGQYRQSVEIVDLTGGDDNGVPRDHINDALCFAGARLPGEQPAVQASLALAPKEIDSGHRRHRRPRSQSRTRPDASSAASSTDTTAAPLITATPESSPPQVSDDNSLSQPPKKRLTTAEFWAKTERWQGPVANLHLAKALGMKPSPQYAQEISNRRERETFDLSLRKAEKKKKDSRRDNAARKRTVAHHKGLVAKTNNKDDAVVKGKMPERGVSERNSTGSRVVAQPGDQTGAGTDEDSDALEACFEEYFLEEDGADVEDNLENEAVDQRSTGRNDDTWDISTAASSFQDAGTLDTRAFEDSSDDQVAQDSMEAPHEAHDENRGESRLIQQDNRTDECDRNSTRSISPLVVEDGDGRPLSQYQGPATLQEEADDGLDYLF</sequence>
<organism evidence="3 4">
    <name type="scientific">Exophiala spinifera</name>
    <dbReference type="NCBI Taxonomy" id="91928"/>
    <lineage>
        <taxon>Eukaryota</taxon>
        <taxon>Fungi</taxon>
        <taxon>Dikarya</taxon>
        <taxon>Ascomycota</taxon>
        <taxon>Pezizomycotina</taxon>
        <taxon>Eurotiomycetes</taxon>
        <taxon>Chaetothyriomycetidae</taxon>
        <taxon>Chaetothyriales</taxon>
        <taxon>Herpotrichiellaceae</taxon>
        <taxon>Exophiala</taxon>
    </lineage>
</organism>
<feature type="compositionally biased region" description="Basic and acidic residues" evidence="2">
    <location>
        <begin position="484"/>
        <end position="494"/>
    </location>
</feature>
<feature type="compositionally biased region" description="Polar residues" evidence="2">
    <location>
        <begin position="213"/>
        <end position="222"/>
    </location>
</feature>
<feature type="region of interest" description="Disordered" evidence="2">
    <location>
        <begin position="423"/>
        <end position="454"/>
    </location>
</feature>